<dbReference type="RefSeq" id="XP_025461756.1">
    <property type="nucleotide sequence ID" value="XM_025617529.1"/>
</dbReference>
<dbReference type="Proteomes" id="UP000246702">
    <property type="component" value="Unassembled WGS sequence"/>
</dbReference>
<evidence type="ECO:0000313" key="1">
    <source>
        <dbReference type="EMBL" id="PWY66820.1"/>
    </source>
</evidence>
<organism evidence="1 2">
    <name type="scientific">Aspergillus sclerotioniger CBS 115572</name>
    <dbReference type="NCBI Taxonomy" id="1450535"/>
    <lineage>
        <taxon>Eukaryota</taxon>
        <taxon>Fungi</taxon>
        <taxon>Dikarya</taxon>
        <taxon>Ascomycota</taxon>
        <taxon>Pezizomycotina</taxon>
        <taxon>Eurotiomycetes</taxon>
        <taxon>Eurotiomycetidae</taxon>
        <taxon>Eurotiales</taxon>
        <taxon>Aspergillaceae</taxon>
        <taxon>Aspergillus</taxon>
        <taxon>Aspergillus subgen. Circumdati</taxon>
    </lineage>
</organism>
<accession>A0A317V3Q3</accession>
<comment type="caution">
    <text evidence="1">The sequence shown here is derived from an EMBL/GenBank/DDBJ whole genome shotgun (WGS) entry which is preliminary data.</text>
</comment>
<evidence type="ECO:0000313" key="2">
    <source>
        <dbReference type="Proteomes" id="UP000246702"/>
    </source>
</evidence>
<dbReference type="GO" id="GO:0046873">
    <property type="term" value="F:metal ion transmembrane transporter activity"/>
    <property type="evidence" value="ECO:0007669"/>
    <property type="project" value="InterPro"/>
</dbReference>
<protein>
    <submittedName>
        <fullName evidence="1">Uncharacterized protein</fullName>
    </submittedName>
</protein>
<dbReference type="GO" id="GO:0016020">
    <property type="term" value="C:membrane"/>
    <property type="evidence" value="ECO:0007669"/>
    <property type="project" value="InterPro"/>
</dbReference>
<dbReference type="OrthoDB" id="5428055at2759"/>
<sequence>MEWTALVQALEKDLDPYSEIDGDSLPTFIEKDPGLEQTKQRTWTLCILRCLRNSLAKLIAAWHAFDTEQSSCFDLDLPGALADKFREKFSLMRGKIAELRALHMTFEQRIESVEKMSDALVNASALSESMTATRQGNNIEILTYITIIYLPVTLITSSKSPLPLGNARPDEEPVPDWPRTALGWPLKAPWKLSFKLVSNLVRVLISAPRVRNKLPCCRQSGQTIMRSSRPYFGLYPTSLIDQQYGLAGRIDARAEIAKWPGEVLSVLHAPKYED</sequence>
<gene>
    <name evidence="1" type="ORF">BO94DRAFT_628999</name>
</gene>
<proteinExistence type="predicted"/>
<reference evidence="1 2" key="1">
    <citation type="submission" date="2016-12" db="EMBL/GenBank/DDBJ databases">
        <title>The genomes of Aspergillus section Nigri reveals drivers in fungal speciation.</title>
        <authorList>
            <consortium name="DOE Joint Genome Institute"/>
            <person name="Vesth T.C."/>
            <person name="Nybo J."/>
            <person name="Theobald S."/>
            <person name="Brandl J."/>
            <person name="Frisvad J.C."/>
            <person name="Nielsen K.F."/>
            <person name="Lyhne E.K."/>
            <person name="Kogle M.E."/>
            <person name="Kuo A."/>
            <person name="Riley R."/>
            <person name="Clum A."/>
            <person name="Nolan M."/>
            <person name="Lipzen A."/>
            <person name="Salamov A."/>
            <person name="Henrissat B."/>
            <person name="Wiebenga A."/>
            <person name="De Vries R.P."/>
            <person name="Grigoriev I.V."/>
            <person name="Mortensen U.H."/>
            <person name="Andersen M.R."/>
            <person name="Baker S.E."/>
        </authorList>
    </citation>
    <scope>NUCLEOTIDE SEQUENCE [LARGE SCALE GENOMIC DNA]</scope>
    <source>
        <strain evidence="1 2">CBS 115572</strain>
    </source>
</reference>
<keyword evidence="2" id="KW-1185">Reference proteome</keyword>
<dbReference type="GeneID" id="37119672"/>
<dbReference type="STRING" id="1450535.A0A317V3Q3"/>
<dbReference type="AlphaFoldDB" id="A0A317V3Q3"/>
<dbReference type="EMBL" id="MSFK01000050">
    <property type="protein sequence ID" value="PWY66820.1"/>
    <property type="molecule type" value="Genomic_DNA"/>
</dbReference>
<name>A0A317V3Q3_9EURO</name>